<evidence type="ECO:0000256" key="4">
    <source>
        <dbReference type="ARBA" id="ARBA00004679"/>
    </source>
</evidence>
<name>A0A1C0A5Q4_9FIRM</name>
<comment type="similarity">
    <text evidence="15">Belongs to the phosphofructokinase type A (PFKA) family.</text>
</comment>
<protein>
    <recommendedName>
        <fullName evidence="5">6-phosphofructokinase</fullName>
        <ecNumber evidence="5">2.7.1.11</ecNumber>
    </recommendedName>
</protein>
<evidence type="ECO:0000256" key="7">
    <source>
        <dbReference type="ARBA" id="ARBA00022533"/>
    </source>
</evidence>
<keyword evidence="13" id="KW-0460">Magnesium</keyword>
<dbReference type="FunFam" id="3.40.50.460:FF:000002">
    <property type="entry name" value="ATP-dependent 6-phosphofructokinase"/>
    <property type="match status" value="1"/>
</dbReference>
<evidence type="ECO:0000256" key="13">
    <source>
        <dbReference type="ARBA" id="ARBA00022842"/>
    </source>
</evidence>
<dbReference type="OrthoDB" id="9802503at2"/>
<keyword evidence="14" id="KW-0324">Glycolysis</keyword>
<dbReference type="NCBIfam" id="NF002872">
    <property type="entry name" value="PRK03202.1"/>
    <property type="match status" value="1"/>
</dbReference>
<dbReference type="GO" id="GO:0048029">
    <property type="term" value="F:monosaccharide binding"/>
    <property type="evidence" value="ECO:0007669"/>
    <property type="project" value="TreeGrafter"/>
</dbReference>
<evidence type="ECO:0000313" key="18">
    <source>
        <dbReference type="EMBL" id="OCL25470.1"/>
    </source>
</evidence>
<dbReference type="Gene3D" id="3.40.50.450">
    <property type="match status" value="1"/>
</dbReference>
<dbReference type="GO" id="GO:0042802">
    <property type="term" value="F:identical protein binding"/>
    <property type="evidence" value="ECO:0007669"/>
    <property type="project" value="TreeGrafter"/>
</dbReference>
<comment type="cofactor">
    <cofactor evidence="1">
        <name>Mg(2+)</name>
        <dbReference type="ChEBI" id="CHEBI:18420"/>
    </cofactor>
</comment>
<organism evidence="18 19">
    <name type="scientific">Orenia metallireducens</name>
    <dbReference type="NCBI Taxonomy" id="1413210"/>
    <lineage>
        <taxon>Bacteria</taxon>
        <taxon>Bacillati</taxon>
        <taxon>Bacillota</taxon>
        <taxon>Clostridia</taxon>
        <taxon>Halanaerobiales</taxon>
        <taxon>Halobacteroidaceae</taxon>
        <taxon>Orenia</taxon>
    </lineage>
</organism>
<evidence type="ECO:0000313" key="19">
    <source>
        <dbReference type="Proteomes" id="UP000093514"/>
    </source>
</evidence>
<dbReference type="PRINTS" id="PR00476">
    <property type="entry name" value="PHFRCTKINASE"/>
</dbReference>
<dbReference type="GO" id="GO:0006002">
    <property type="term" value="P:fructose 6-phosphate metabolic process"/>
    <property type="evidence" value="ECO:0007669"/>
    <property type="project" value="InterPro"/>
</dbReference>
<comment type="pathway">
    <text evidence="4">Carbohydrate degradation; glycolysis; D-glyceraldehyde 3-phosphate and glycerone phosphate from D-glucose: step 3/4.</text>
</comment>
<dbReference type="GO" id="GO:0005945">
    <property type="term" value="C:6-phosphofructokinase complex"/>
    <property type="evidence" value="ECO:0007669"/>
    <property type="project" value="TreeGrafter"/>
</dbReference>
<dbReference type="GO" id="GO:0061621">
    <property type="term" value="P:canonical glycolysis"/>
    <property type="evidence" value="ECO:0007669"/>
    <property type="project" value="TreeGrafter"/>
</dbReference>
<dbReference type="GO" id="GO:0070095">
    <property type="term" value="F:fructose-6-phosphate binding"/>
    <property type="evidence" value="ECO:0007669"/>
    <property type="project" value="TreeGrafter"/>
</dbReference>
<evidence type="ECO:0000256" key="2">
    <source>
        <dbReference type="ARBA" id="ARBA00002659"/>
    </source>
</evidence>
<evidence type="ECO:0000256" key="10">
    <source>
        <dbReference type="ARBA" id="ARBA00022741"/>
    </source>
</evidence>
<dbReference type="InterPro" id="IPR035966">
    <property type="entry name" value="PKF_sf"/>
</dbReference>
<comment type="catalytic activity">
    <reaction evidence="16">
        <text>beta-D-fructose 6-phosphate + ATP = beta-D-fructose 1,6-bisphosphate + ADP + H(+)</text>
        <dbReference type="Rhea" id="RHEA:16109"/>
        <dbReference type="ChEBI" id="CHEBI:15378"/>
        <dbReference type="ChEBI" id="CHEBI:30616"/>
        <dbReference type="ChEBI" id="CHEBI:32966"/>
        <dbReference type="ChEBI" id="CHEBI:57634"/>
        <dbReference type="ChEBI" id="CHEBI:456216"/>
        <dbReference type="EC" id="2.7.1.11"/>
    </reaction>
</comment>
<dbReference type="EC" id="2.7.1.11" evidence="5"/>
<keyword evidence="12" id="KW-0067">ATP-binding</keyword>
<dbReference type="InterPro" id="IPR000023">
    <property type="entry name" value="Phosphofructokinase_dom"/>
</dbReference>
<dbReference type="GO" id="GO:0030388">
    <property type="term" value="P:fructose 1,6-bisphosphate metabolic process"/>
    <property type="evidence" value="ECO:0007669"/>
    <property type="project" value="TreeGrafter"/>
</dbReference>
<reference evidence="19" key="1">
    <citation type="submission" date="2016-07" db="EMBL/GenBank/DDBJ databases">
        <authorList>
            <person name="Florea S."/>
            <person name="Webb J.S."/>
            <person name="Jaromczyk J."/>
            <person name="Schardl C.L."/>
        </authorList>
    </citation>
    <scope>NUCLEOTIDE SEQUENCE [LARGE SCALE GENOMIC DNA]</scope>
    <source>
        <strain evidence="19">Z6</strain>
    </source>
</reference>
<evidence type="ECO:0000256" key="11">
    <source>
        <dbReference type="ARBA" id="ARBA00022777"/>
    </source>
</evidence>
<dbReference type="Pfam" id="PF00365">
    <property type="entry name" value="PFK"/>
    <property type="match status" value="1"/>
</dbReference>
<reference evidence="18 19" key="2">
    <citation type="submission" date="2016-08" db="EMBL/GenBank/DDBJ databases">
        <title>Orenia metallireducens sp. nov. strain Z6, a Novel Metal-reducing Firmicute from the Deep Subsurface.</title>
        <authorList>
            <person name="Maxim B.I."/>
            <person name="Kenneth K."/>
            <person name="Flynn T.M."/>
            <person name="Oloughlin E.J."/>
            <person name="Locke R.A."/>
            <person name="Weber J.R."/>
            <person name="Egan S.M."/>
            <person name="Mackie R.I."/>
            <person name="Cann I.K."/>
        </authorList>
    </citation>
    <scope>NUCLEOTIDE SEQUENCE [LARGE SCALE GENOMIC DNA]</scope>
    <source>
        <strain evidence="18 19">Z6</strain>
    </source>
</reference>
<evidence type="ECO:0000256" key="1">
    <source>
        <dbReference type="ARBA" id="ARBA00001946"/>
    </source>
</evidence>
<keyword evidence="10" id="KW-0547">Nucleotide-binding</keyword>
<feature type="domain" description="Phosphofructokinase" evidence="17">
    <location>
        <begin position="3"/>
        <end position="278"/>
    </location>
</feature>
<keyword evidence="6" id="KW-0963">Cytoplasm</keyword>
<evidence type="ECO:0000256" key="9">
    <source>
        <dbReference type="ARBA" id="ARBA00022723"/>
    </source>
</evidence>
<proteinExistence type="inferred from homology"/>
<evidence type="ECO:0000256" key="15">
    <source>
        <dbReference type="ARBA" id="ARBA00038478"/>
    </source>
</evidence>
<dbReference type="GO" id="GO:0016208">
    <property type="term" value="F:AMP binding"/>
    <property type="evidence" value="ECO:0007669"/>
    <property type="project" value="TreeGrafter"/>
</dbReference>
<gene>
    <name evidence="18" type="ORF">U472_14075</name>
</gene>
<dbReference type="GO" id="GO:0003872">
    <property type="term" value="F:6-phosphofructokinase activity"/>
    <property type="evidence" value="ECO:0007669"/>
    <property type="project" value="UniProtKB-EC"/>
</dbReference>
<dbReference type="PROSITE" id="PS00433">
    <property type="entry name" value="PHOSPHOFRUCTOKINASE"/>
    <property type="match status" value="1"/>
</dbReference>
<evidence type="ECO:0000256" key="3">
    <source>
        <dbReference type="ARBA" id="ARBA00004496"/>
    </source>
</evidence>
<evidence type="ECO:0000256" key="5">
    <source>
        <dbReference type="ARBA" id="ARBA00012055"/>
    </source>
</evidence>
<keyword evidence="19" id="KW-1185">Reference proteome</keyword>
<evidence type="ECO:0000256" key="8">
    <source>
        <dbReference type="ARBA" id="ARBA00022679"/>
    </source>
</evidence>
<dbReference type="PANTHER" id="PTHR13697">
    <property type="entry name" value="PHOSPHOFRUCTOKINASE"/>
    <property type="match status" value="1"/>
</dbReference>
<dbReference type="UniPathway" id="UPA00109">
    <property type="reaction ID" value="UER00182"/>
</dbReference>
<dbReference type="GO" id="GO:0005524">
    <property type="term" value="F:ATP binding"/>
    <property type="evidence" value="ECO:0007669"/>
    <property type="project" value="UniProtKB-KW"/>
</dbReference>
<keyword evidence="7" id="KW-0021">Allosteric enzyme</keyword>
<dbReference type="Gene3D" id="3.40.50.460">
    <property type="entry name" value="Phosphofructokinase domain"/>
    <property type="match status" value="1"/>
</dbReference>
<dbReference type="RefSeq" id="WP_068719382.1">
    <property type="nucleotide sequence ID" value="NZ_LWDV01000010.1"/>
</dbReference>
<dbReference type="Proteomes" id="UP000093514">
    <property type="component" value="Unassembled WGS sequence"/>
</dbReference>
<dbReference type="GO" id="GO:0046872">
    <property type="term" value="F:metal ion binding"/>
    <property type="evidence" value="ECO:0007669"/>
    <property type="project" value="UniProtKB-KW"/>
</dbReference>
<comment type="subcellular location">
    <subcellularLocation>
        <location evidence="3">Cytoplasm</location>
    </subcellularLocation>
</comment>
<keyword evidence="11 18" id="KW-0418">Kinase</keyword>
<comment type="function">
    <text evidence="2">Catalyzes the phosphorylation of D-fructose 6-phosphate to fructose 1,6-bisphosphate by ATP, the first committing step of glycolysis.</text>
</comment>
<accession>A0A1C0A5Q4</accession>
<dbReference type="SUPFAM" id="SSF53784">
    <property type="entry name" value="Phosphofructokinase"/>
    <property type="match status" value="1"/>
</dbReference>
<keyword evidence="8" id="KW-0808">Transferase</keyword>
<evidence type="ECO:0000256" key="6">
    <source>
        <dbReference type="ARBA" id="ARBA00022490"/>
    </source>
</evidence>
<evidence type="ECO:0000256" key="14">
    <source>
        <dbReference type="ARBA" id="ARBA00023152"/>
    </source>
</evidence>
<evidence type="ECO:0000259" key="17">
    <source>
        <dbReference type="Pfam" id="PF00365"/>
    </source>
</evidence>
<keyword evidence="9" id="KW-0479">Metal-binding</keyword>
<dbReference type="AlphaFoldDB" id="A0A1C0A5Q4"/>
<comment type="caution">
    <text evidence="18">The sequence shown here is derived from an EMBL/GenBank/DDBJ whole genome shotgun (WGS) entry which is preliminary data.</text>
</comment>
<dbReference type="InterPro" id="IPR022953">
    <property type="entry name" value="ATP_PFK"/>
</dbReference>
<sequence length="323" mass="34862">MKKIGVLTSGGDAPGMNATLRAVVKAGTYHNLEVLGIEAGYIGLLENRFRKLDILDVEEIVSYGGTIIKTGRTKEFQSEVGFKKALANIKSLELDGLVVIGGNGSMKGAQKLVDAGVKVIGVPGTIDNDITGTDYAIGFDTACNIVTNTVDRILDTATSLVGDTPRVFVIEVMGRNSGEIAITSTLAGSVDALLIPEQEVDYDEITNNLKRKFEMGKNYGIILMAEGVGKVDDISRELEMRLGFKVRETLLGHQQRGGRPTAFDRVLASKLGAEAVNQLVKGENAKMVGVRNNVVEAVDLEVVNSEQKKFNDKNYTLTKMICY</sequence>
<dbReference type="EMBL" id="LWDV01000010">
    <property type="protein sequence ID" value="OCL25470.1"/>
    <property type="molecule type" value="Genomic_DNA"/>
</dbReference>
<dbReference type="InterPro" id="IPR015912">
    <property type="entry name" value="Phosphofructokinase_CS"/>
</dbReference>
<evidence type="ECO:0000256" key="12">
    <source>
        <dbReference type="ARBA" id="ARBA00022840"/>
    </source>
</evidence>
<dbReference type="InterPro" id="IPR012003">
    <property type="entry name" value="ATP_PFK_prok-type"/>
</dbReference>
<evidence type="ECO:0000256" key="16">
    <source>
        <dbReference type="ARBA" id="ARBA00048070"/>
    </source>
</evidence>
<dbReference type="PIRSF" id="PIRSF000532">
    <property type="entry name" value="ATP_PFK_prok"/>
    <property type="match status" value="1"/>
</dbReference>
<dbReference type="PANTHER" id="PTHR13697:SF4">
    <property type="entry name" value="ATP-DEPENDENT 6-PHOSPHOFRUCTOKINASE"/>
    <property type="match status" value="1"/>
</dbReference>